<dbReference type="OrthoDB" id="3239593at2"/>
<dbReference type="PANTHER" id="PTHR42779">
    <property type="entry name" value="PROTEIN YNJB"/>
    <property type="match status" value="1"/>
</dbReference>
<accession>A0A5E4WDX3</accession>
<keyword evidence="1" id="KW-0732">Signal</keyword>
<feature type="chain" id="PRO_5022898957" evidence="1">
    <location>
        <begin position="32"/>
        <end position="391"/>
    </location>
</feature>
<feature type="signal peptide" evidence="1">
    <location>
        <begin position="1"/>
        <end position="31"/>
    </location>
</feature>
<dbReference type="PROSITE" id="PS51318">
    <property type="entry name" value="TAT"/>
    <property type="match status" value="1"/>
</dbReference>
<gene>
    <name evidence="2" type="ORF">PCO31110_03280</name>
</gene>
<dbReference type="Gene3D" id="3.40.190.10">
    <property type="entry name" value="Periplasmic binding protein-like II"/>
    <property type="match status" value="2"/>
</dbReference>
<evidence type="ECO:0000313" key="3">
    <source>
        <dbReference type="Proteomes" id="UP000337189"/>
    </source>
</evidence>
<reference evidence="2 3" key="1">
    <citation type="submission" date="2019-08" db="EMBL/GenBank/DDBJ databases">
        <authorList>
            <person name="Peeters C."/>
        </authorList>
    </citation>
    <scope>NUCLEOTIDE SEQUENCE [LARGE SCALE GENOMIC DNA]</scope>
    <source>
        <strain evidence="2 3">LMG 31110</strain>
    </source>
</reference>
<dbReference type="PROSITE" id="PS51257">
    <property type="entry name" value="PROKAR_LIPOPROTEIN"/>
    <property type="match status" value="1"/>
</dbReference>
<dbReference type="Pfam" id="PF13416">
    <property type="entry name" value="SBP_bac_8"/>
    <property type="match status" value="1"/>
</dbReference>
<evidence type="ECO:0000313" key="2">
    <source>
        <dbReference type="EMBL" id="VVE23042.1"/>
    </source>
</evidence>
<dbReference type="EMBL" id="CABPSJ010000004">
    <property type="protein sequence ID" value="VVE23042.1"/>
    <property type="molecule type" value="Genomic_DNA"/>
</dbReference>
<sequence>MVFSRRGFWQHAFGALACAAALGSMASTATAAPVALNIVDVAGNLALTQKGFEAFRDKYPDLVSKITFTNAPAPQLPGKIKAMQSAGRSDIDIVLTGTDALAAGIQQNLWQRLLPDYSAKFPGVLDKYAPNVRAMQELSKGYGLAVTFMPAGPLVEYNPAKVSNPPKTPAELLAWCKANPGKLIYARPANSGPGRTFLMGLPYLLGDKDPHDPVKGWDKTWAFLKELDACIPYYPGGTSAVMKELGEGSRDMTLTVTGWDINPRALGIVPATFKVQSFDKFTWVNDAHYIVVPKGVPKEKMDVIVKLINFMLEPAQQALTYDDGYFYPGPAVKDVPLSAAPAKSQEVIAKYGRPEYAKLIADFPHAVPLDATAMVAAFQKWDAEIGSLKSK</sequence>
<dbReference type="PANTHER" id="PTHR42779:SF1">
    <property type="entry name" value="PROTEIN YNJB"/>
    <property type="match status" value="1"/>
</dbReference>
<protein>
    <submittedName>
        <fullName evidence="2">ABC transporter substrate-binding protein</fullName>
    </submittedName>
</protein>
<dbReference type="AlphaFoldDB" id="A0A5E4WDX3"/>
<evidence type="ECO:0000256" key="1">
    <source>
        <dbReference type="SAM" id="SignalP"/>
    </source>
</evidence>
<name>A0A5E4WDX3_9BURK</name>
<dbReference type="SUPFAM" id="SSF53850">
    <property type="entry name" value="Periplasmic binding protein-like II"/>
    <property type="match status" value="1"/>
</dbReference>
<organism evidence="2 3">
    <name type="scientific">Pandoraea communis</name>
    <dbReference type="NCBI Taxonomy" id="2508297"/>
    <lineage>
        <taxon>Bacteria</taxon>
        <taxon>Pseudomonadati</taxon>
        <taxon>Pseudomonadota</taxon>
        <taxon>Betaproteobacteria</taxon>
        <taxon>Burkholderiales</taxon>
        <taxon>Burkholderiaceae</taxon>
        <taxon>Pandoraea</taxon>
    </lineage>
</organism>
<dbReference type="InterPro" id="IPR006059">
    <property type="entry name" value="SBP"/>
</dbReference>
<dbReference type="InterPro" id="IPR006311">
    <property type="entry name" value="TAT_signal"/>
</dbReference>
<proteinExistence type="predicted"/>
<dbReference type="Proteomes" id="UP000337189">
    <property type="component" value="Unassembled WGS sequence"/>
</dbReference>